<feature type="domain" description="C2H2-type" evidence="12">
    <location>
        <begin position="281"/>
        <end position="308"/>
    </location>
</feature>
<dbReference type="Proteomes" id="UP000299102">
    <property type="component" value="Unassembled WGS sequence"/>
</dbReference>
<dbReference type="PROSITE" id="PS50157">
    <property type="entry name" value="ZINC_FINGER_C2H2_2"/>
    <property type="match status" value="6"/>
</dbReference>
<dbReference type="SMART" id="SM00355">
    <property type="entry name" value="ZnF_C2H2"/>
    <property type="match status" value="7"/>
</dbReference>
<keyword evidence="8" id="KW-0804">Transcription</keyword>
<evidence type="ECO:0000313" key="14">
    <source>
        <dbReference type="Proteomes" id="UP000299102"/>
    </source>
</evidence>
<dbReference type="EMBL" id="BGZK01001355">
    <property type="protein sequence ID" value="GBP77944.1"/>
    <property type="molecule type" value="Genomic_DNA"/>
</dbReference>
<feature type="domain" description="C2H2-type" evidence="12">
    <location>
        <begin position="337"/>
        <end position="364"/>
    </location>
</feature>
<evidence type="ECO:0000256" key="8">
    <source>
        <dbReference type="ARBA" id="ARBA00023163"/>
    </source>
</evidence>
<evidence type="ECO:0000256" key="1">
    <source>
        <dbReference type="ARBA" id="ARBA00004123"/>
    </source>
</evidence>
<feature type="compositionally biased region" description="Basic and acidic residues" evidence="11">
    <location>
        <begin position="83"/>
        <end position="101"/>
    </location>
</feature>
<feature type="region of interest" description="Disordered" evidence="11">
    <location>
        <begin position="19"/>
        <end position="41"/>
    </location>
</feature>
<keyword evidence="9" id="KW-0539">Nucleus</keyword>
<evidence type="ECO:0000256" key="5">
    <source>
        <dbReference type="ARBA" id="ARBA00022833"/>
    </source>
</evidence>
<proteinExistence type="predicted"/>
<keyword evidence="14" id="KW-1185">Reference proteome</keyword>
<feature type="region of interest" description="Disordered" evidence="11">
    <location>
        <begin position="83"/>
        <end position="105"/>
    </location>
</feature>
<comment type="subcellular location">
    <subcellularLocation>
        <location evidence="1">Nucleus</location>
    </subcellularLocation>
</comment>
<evidence type="ECO:0000256" key="10">
    <source>
        <dbReference type="PROSITE-ProRule" id="PRU00042"/>
    </source>
</evidence>
<dbReference type="FunFam" id="3.30.160.60:FF:000630">
    <property type="entry name" value="Zinc finger protein 180"/>
    <property type="match status" value="1"/>
</dbReference>
<dbReference type="InterPro" id="IPR013087">
    <property type="entry name" value="Znf_C2H2_type"/>
</dbReference>
<dbReference type="GO" id="GO:0000978">
    <property type="term" value="F:RNA polymerase II cis-regulatory region sequence-specific DNA binding"/>
    <property type="evidence" value="ECO:0007669"/>
    <property type="project" value="TreeGrafter"/>
</dbReference>
<evidence type="ECO:0000256" key="4">
    <source>
        <dbReference type="ARBA" id="ARBA00022771"/>
    </source>
</evidence>
<dbReference type="FunFam" id="3.30.160.60:FF:000448">
    <property type="entry name" value="RE1-silencing transcription factor A"/>
    <property type="match status" value="1"/>
</dbReference>
<feature type="domain" description="C2H2-type" evidence="12">
    <location>
        <begin position="309"/>
        <end position="336"/>
    </location>
</feature>
<feature type="domain" description="C2H2-type" evidence="12">
    <location>
        <begin position="253"/>
        <end position="280"/>
    </location>
</feature>
<dbReference type="GO" id="GO:0008270">
    <property type="term" value="F:zinc ion binding"/>
    <property type="evidence" value="ECO:0007669"/>
    <property type="project" value="UniProtKB-KW"/>
</dbReference>
<name>A0A4C1YSX1_EUMVA</name>
<keyword evidence="4 10" id="KW-0863">Zinc-finger</keyword>
<feature type="domain" description="C2H2-type" evidence="12">
    <location>
        <begin position="225"/>
        <end position="252"/>
    </location>
</feature>
<dbReference type="GO" id="GO:0000981">
    <property type="term" value="F:DNA-binding transcription factor activity, RNA polymerase II-specific"/>
    <property type="evidence" value="ECO:0007669"/>
    <property type="project" value="TreeGrafter"/>
</dbReference>
<accession>A0A4C1YSX1</accession>
<keyword evidence="3" id="KW-0677">Repeat</keyword>
<evidence type="ECO:0000256" key="6">
    <source>
        <dbReference type="ARBA" id="ARBA00023015"/>
    </source>
</evidence>
<dbReference type="InterPro" id="IPR036236">
    <property type="entry name" value="Znf_C2H2_sf"/>
</dbReference>
<feature type="domain" description="C2H2-type" evidence="12">
    <location>
        <begin position="197"/>
        <end position="224"/>
    </location>
</feature>
<organism evidence="13 14">
    <name type="scientific">Eumeta variegata</name>
    <name type="common">Bagworm moth</name>
    <name type="synonym">Eumeta japonica</name>
    <dbReference type="NCBI Taxonomy" id="151549"/>
    <lineage>
        <taxon>Eukaryota</taxon>
        <taxon>Metazoa</taxon>
        <taxon>Ecdysozoa</taxon>
        <taxon>Arthropoda</taxon>
        <taxon>Hexapoda</taxon>
        <taxon>Insecta</taxon>
        <taxon>Pterygota</taxon>
        <taxon>Neoptera</taxon>
        <taxon>Endopterygota</taxon>
        <taxon>Lepidoptera</taxon>
        <taxon>Glossata</taxon>
        <taxon>Ditrysia</taxon>
        <taxon>Tineoidea</taxon>
        <taxon>Psychidae</taxon>
        <taxon>Oiketicinae</taxon>
        <taxon>Eumeta</taxon>
    </lineage>
</organism>
<dbReference type="PANTHER" id="PTHR23235">
    <property type="entry name" value="KRUEPPEL-LIKE TRANSCRIPTION FACTOR"/>
    <property type="match status" value="1"/>
</dbReference>
<evidence type="ECO:0000256" key="11">
    <source>
        <dbReference type="SAM" id="MobiDB-lite"/>
    </source>
</evidence>
<dbReference type="FunFam" id="3.30.160.60:FF:000875">
    <property type="entry name" value="zinc finger protein 236 isoform X7"/>
    <property type="match status" value="1"/>
</dbReference>
<comment type="caution">
    <text evidence="13">The sequence shown here is derived from an EMBL/GenBank/DDBJ whole genome shotgun (WGS) entry which is preliminary data.</text>
</comment>
<evidence type="ECO:0000256" key="3">
    <source>
        <dbReference type="ARBA" id="ARBA00022737"/>
    </source>
</evidence>
<keyword evidence="6" id="KW-0805">Transcription regulation</keyword>
<dbReference type="STRING" id="151549.A0A4C1YSX1"/>
<keyword evidence="5" id="KW-0862">Zinc</keyword>
<sequence>MIESAVELMVEKWDDEGGSRMMWATSPEPRPSTSCDDAGPPPLCTVFARPSPQTKVEDEHCESPEGPCNPTSALNVKCTEKADQRALKERAHDHSDSEHTTIDTQEEDQLGYCVEPSTECDCRTEGSKAKAGAYKGDKQYECEYWKYNTTRKSNLISHIGTHEDKESDKYEQSEDSTFGPNYFKTKISAQADQEKPYKCELCDYSGSRVGYLQVHMRTHTGEKPFKCKHCEYSAHRMGSLQSHMRTHSGEKPYKCKQCKYSACKLGELKIHMHTHTAVKPFKCEWCEYSTRKSADLKTHLLTHTGKKPYKCELCEYSASRMGHILIHMRIHTGEKPYKCDQCDYSAYCVSHLRVHLRTHTGEKPYKCELCEYSTSYIRGAAFPMSADAMFERLLDSTNPETGEKACWRPFRMQYAVYLYVSGNVALVKRASVYCQRFKLEPDPLNFGADPLTRN</sequence>
<dbReference type="FunFam" id="3.30.160.60:FF:002104">
    <property type="entry name" value="Si:ch211-266d19.4"/>
    <property type="match status" value="1"/>
</dbReference>
<dbReference type="Gene3D" id="3.30.160.60">
    <property type="entry name" value="Classic Zinc Finger"/>
    <property type="match status" value="6"/>
</dbReference>
<evidence type="ECO:0000256" key="9">
    <source>
        <dbReference type="ARBA" id="ARBA00023242"/>
    </source>
</evidence>
<dbReference type="PANTHER" id="PTHR23235:SF142">
    <property type="entry name" value="ZINC FINGER PROTEIN 384"/>
    <property type="match status" value="1"/>
</dbReference>
<keyword evidence="7" id="KW-0238">DNA-binding</keyword>
<gene>
    <name evidence="13" type="primary">ZNF233</name>
    <name evidence="13" type="ORF">EVAR_83192_1</name>
</gene>
<dbReference type="FunFam" id="3.30.160.60:FF:000882">
    <property type="entry name" value="Predicted gene, 21060"/>
    <property type="match status" value="1"/>
</dbReference>
<evidence type="ECO:0000259" key="12">
    <source>
        <dbReference type="PROSITE" id="PS50157"/>
    </source>
</evidence>
<dbReference type="GO" id="GO:0005634">
    <property type="term" value="C:nucleus"/>
    <property type="evidence" value="ECO:0007669"/>
    <property type="project" value="UniProtKB-SubCell"/>
</dbReference>
<dbReference type="OrthoDB" id="427030at2759"/>
<protein>
    <submittedName>
        <fullName evidence="13">Zinc finger protein 233</fullName>
    </submittedName>
</protein>
<dbReference type="FunFam" id="3.30.160.60:FF:000395">
    <property type="entry name" value="zinc finger protein 513"/>
    <property type="match status" value="1"/>
</dbReference>
<dbReference type="Pfam" id="PF00096">
    <property type="entry name" value="zf-C2H2"/>
    <property type="match status" value="1"/>
</dbReference>
<dbReference type="AlphaFoldDB" id="A0A4C1YSX1"/>
<evidence type="ECO:0000256" key="2">
    <source>
        <dbReference type="ARBA" id="ARBA00022723"/>
    </source>
</evidence>
<keyword evidence="2" id="KW-0479">Metal-binding</keyword>
<evidence type="ECO:0000256" key="7">
    <source>
        <dbReference type="ARBA" id="ARBA00023125"/>
    </source>
</evidence>
<evidence type="ECO:0000313" key="13">
    <source>
        <dbReference type="EMBL" id="GBP77944.1"/>
    </source>
</evidence>
<reference evidence="13 14" key="1">
    <citation type="journal article" date="2019" name="Commun. Biol.">
        <title>The bagworm genome reveals a unique fibroin gene that provides high tensile strength.</title>
        <authorList>
            <person name="Kono N."/>
            <person name="Nakamura H."/>
            <person name="Ohtoshi R."/>
            <person name="Tomita M."/>
            <person name="Numata K."/>
            <person name="Arakawa K."/>
        </authorList>
    </citation>
    <scope>NUCLEOTIDE SEQUENCE [LARGE SCALE GENOMIC DNA]</scope>
</reference>
<dbReference type="SUPFAM" id="SSF57667">
    <property type="entry name" value="beta-beta-alpha zinc fingers"/>
    <property type="match status" value="4"/>
</dbReference>